<organism evidence="1 2">
    <name type="scientific">Dreissena polymorpha</name>
    <name type="common">Zebra mussel</name>
    <name type="synonym">Mytilus polymorpha</name>
    <dbReference type="NCBI Taxonomy" id="45954"/>
    <lineage>
        <taxon>Eukaryota</taxon>
        <taxon>Metazoa</taxon>
        <taxon>Spiralia</taxon>
        <taxon>Lophotrochozoa</taxon>
        <taxon>Mollusca</taxon>
        <taxon>Bivalvia</taxon>
        <taxon>Autobranchia</taxon>
        <taxon>Heteroconchia</taxon>
        <taxon>Euheterodonta</taxon>
        <taxon>Imparidentia</taxon>
        <taxon>Neoheterodontei</taxon>
        <taxon>Myida</taxon>
        <taxon>Dreissenoidea</taxon>
        <taxon>Dreissenidae</taxon>
        <taxon>Dreissena</taxon>
    </lineage>
</organism>
<evidence type="ECO:0000313" key="2">
    <source>
        <dbReference type="Proteomes" id="UP000828390"/>
    </source>
</evidence>
<comment type="caution">
    <text evidence="1">The sequence shown here is derived from an EMBL/GenBank/DDBJ whole genome shotgun (WGS) entry which is preliminary data.</text>
</comment>
<reference evidence="1" key="2">
    <citation type="submission" date="2020-11" db="EMBL/GenBank/DDBJ databases">
        <authorList>
            <person name="McCartney M.A."/>
            <person name="Auch B."/>
            <person name="Kono T."/>
            <person name="Mallez S."/>
            <person name="Becker A."/>
            <person name="Gohl D.M."/>
            <person name="Silverstein K.A.T."/>
            <person name="Koren S."/>
            <person name="Bechman K.B."/>
            <person name="Herman A."/>
            <person name="Abrahante J.E."/>
            <person name="Garbe J."/>
        </authorList>
    </citation>
    <scope>NUCLEOTIDE SEQUENCE</scope>
    <source>
        <strain evidence="1">Duluth1</strain>
        <tissue evidence="1">Whole animal</tissue>
    </source>
</reference>
<dbReference type="AlphaFoldDB" id="A0A9D4D921"/>
<protein>
    <submittedName>
        <fullName evidence="1">Uncharacterized protein</fullName>
    </submittedName>
</protein>
<proteinExistence type="predicted"/>
<evidence type="ECO:0000313" key="1">
    <source>
        <dbReference type="EMBL" id="KAH3740480.1"/>
    </source>
</evidence>
<keyword evidence="2" id="KW-1185">Reference proteome</keyword>
<sequence>MKADLVLEDRPHEVIAAAGPVLRQTLVQYLGVQIHCVVQVYGVLVGLKSRMGDVNSCFHIDCQTNQMGRAM</sequence>
<name>A0A9D4D921_DREPO</name>
<reference evidence="1" key="1">
    <citation type="journal article" date="2019" name="bioRxiv">
        <title>The Genome of the Zebra Mussel, Dreissena polymorpha: A Resource for Invasive Species Research.</title>
        <authorList>
            <person name="McCartney M.A."/>
            <person name="Auch B."/>
            <person name="Kono T."/>
            <person name="Mallez S."/>
            <person name="Zhang Y."/>
            <person name="Obille A."/>
            <person name="Becker A."/>
            <person name="Abrahante J.E."/>
            <person name="Garbe J."/>
            <person name="Badalamenti J.P."/>
            <person name="Herman A."/>
            <person name="Mangelson H."/>
            <person name="Liachko I."/>
            <person name="Sullivan S."/>
            <person name="Sone E.D."/>
            <person name="Koren S."/>
            <person name="Silverstein K.A.T."/>
            <person name="Beckman K.B."/>
            <person name="Gohl D.M."/>
        </authorList>
    </citation>
    <scope>NUCLEOTIDE SEQUENCE</scope>
    <source>
        <strain evidence="1">Duluth1</strain>
        <tissue evidence="1">Whole animal</tissue>
    </source>
</reference>
<gene>
    <name evidence="1" type="ORF">DPMN_047186</name>
</gene>
<accession>A0A9D4D921</accession>
<dbReference type="EMBL" id="JAIWYP010000011">
    <property type="protein sequence ID" value="KAH3740480.1"/>
    <property type="molecule type" value="Genomic_DNA"/>
</dbReference>
<dbReference type="Proteomes" id="UP000828390">
    <property type="component" value="Unassembled WGS sequence"/>
</dbReference>